<keyword evidence="3" id="KW-1185">Reference proteome</keyword>
<dbReference type="AlphaFoldDB" id="A0A401NPR2"/>
<dbReference type="CDD" id="cd04446">
    <property type="entry name" value="DEP_DEPDC4"/>
    <property type="match status" value="1"/>
</dbReference>
<dbReference type="SMART" id="SM00049">
    <property type="entry name" value="DEP"/>
    <property type="match status" value="1"/>
</dbReference>
<dbReference type="InterPro" id="IPR000591">
    <property type="entry name" value="DEP_dom"/>
</dbReference>
<comment type="caution">
    <text evidence="2">The sequence shown here is derived from an EMBL/GenBank/DDBJ whole genome shotgun (WGS) entry which is preliminary data.</text>
</comment>
<dbReference type="OMA" id="LMQNVVF"/>
<dbReference type="PANTHER" id="PTHR16206:SF10">
    <property type="entry name" value="DEP DOMAIN-CONTAINING PROTEIN 4"/>
    <property type="match status" value="1"/>
</dbReference>
<evidence type="ECO:0000259" key="1">
    <source>
        <dbReference type="PROSITE" id="PS50186"/>
    </source>
</evidence>
<evidence type="ECO:0000313" key="3">
    <source>
        <dbReference type="Proteomes" id="UP000288216"/>
    </source>
</evidence>
<dbReference type="GO" id="GO:0035556">
    <property type="term" value="P:intracellular signal transduction"/>
    <property type="evidence" value="ECO:0007669"/>
    <property type="project" value="InterPro"/>
</dbReference>
<dbReference type="Pfam" id="PF00610">
    <property type="entry name" value="DEP"/>
    <property type="match status" value="1"/>
</dbReference>
<proteinExistence type="predicted"/>
<dbReference type="InterPro" id="IPR036388">
    <property type="entry name" value="WH-like_DNA-bd_sf"/>
</dbReference>
<dbReference type="SUPFAM" id="SSF46785">
    <property type="entry name" value="Winged helix' DNA-binding domain"/>
    <property type="match status" value="1"/>
</dbReference>
<dbReference type="CDD" id="cd04405">
    <property type="entry name" value="RhoGAP_BRCC3-like"/>
    <property type="match status" value="1"/>
</dbReference>
<protein>
    <recommendedName>
        <fullName evidence="1">DEP domain-containing protein</fullName>
    </recommendedName>
</protein>
<dbReference type="PANTHER" id="PTHR16206">
    <property type="entry name" value="DEP DOMAIN-CONTAINING"/>
    <property type="match status" value="1"/>
</dbReference>
<gene>
    <name evidence="2" type="ORF">scyTo_0011536</name>
</gene>
<dbReference type="InterPro" id="IPR036390">
    <property type="entry name" value="WH_DNA-bd_sf"/>
</dbReference>
<dbReference type="PROSITE" id="PS50186">
    <property type="entry name" value="DEP"/>
    <property type="match status" value="1"/>
</dbReference>
<dbReference type="OrthoDB" id="276323at2759"/>
<accession>A0A401NPR2</accession>
<name>A0A401NPR2_SCYTO</name>
<organism evidence="2 3">
    <name type="scientific">Scyliorhinus torazame</name>
    <name type="common">Cloudy catshark</name>
    <name type="synonym">Catulus torazame</name>
    <dbReference type="NCBI Taxonomy" id="75743"/>
    <lineage>
        <taxon>Eukaryota</taxon>
        <taxon>Metazoa</taxon>
        <taxon>Chordata</taxon>
        <taxon>Craniata</taxon>
        <taxon>Vertebrata</taxon>
        <taxon>Chondrichthyes</taxon>
        <taxon>Elasmobranchii</taxon>
        <taxon>Galeomorphii</taxon>
        <taxon>Galeoidea</taxon>
        <taxon>Carcharhiniformes</taxon>
        <taxon>Scyliorhinidae</taxon>
        <taxon>Scyliorhinus</taxon>
    </lineage>
</organism>
<sequence>MALNLTPRFRRLGSGSSLRRRPGHLEPFHATQLWNNIIHALQTQVDLRQQRWHWRMHNDCFTGADAVDVVLSHLMQNVYFSSNDISRLKAARLCQTLMDHKVFYPVGSRLFSKEQKIMFEDRSSSLYKFMNSYALPGAEKDQEMENLLCHEGLEPKRKFPETNKITFLNPVALEAHDKRIKELLKMINLHPSLSPNPKRKRPTNLLSKKVVEDVWKQATLLQLLHLIHLPILDSILESPLKVERRRLAQFNRQTDLIISNTFLDREVSKSLNLSYTDEWFKVAVDCLEYFPDELIVHASELLSQIVNDREVFAESNKRVLFDTIARHYSQNREPLLYDRYLNIHAGIIELLESGNSGRALEAAQLCIRLLEPNCREELHRLLSFMAVAAAPGAYKLHKQNTNKTVIGRTFTKAIIQNKSLPKTQAEELVLFLMDNCTAVFKIPGSLLQIVRKKLLLLQEGGDPDASTGFTFCQHISQKEFDEQKNKTTMDQLQQLVQEINQNSNISVKERNILLHQFQKHHPLVFLQHF</sequence>
<feature type="domain" description="DEP" evidence="1">
    <location>
        <begin position="41"/>
        <end position="131"/>
    </location>
</feature>
<dbReference type="STRING" id="75743.A0A401NPR2"/>
<dbReference type="EMBL" id="BFAA01005273">
    <property type="protein sequence ID" value="GCB62863.1"/>
    <property type="molecule type" value="Genomic_DNA"/>
</dbReference>
<reference evidence="2 3" key="1">
    <citation type="journal article" date="2018" name="Nat. Ecol. Evol.">
        <title>Shark genomes provide insights into elasmobranch evolution and the origin of vertebrates.</title>
        <authorList>
            <person name="Hara Y"/>
            <person name="Yamaguchi K"/>
            <person name="Onimaru K"/>
            <person name="Kadota M"/>
            <person name="Koyanagi M"/>
            <person name="Keeley SD"/>
            <person name="Tatsumi K"/>
            <person name="Tanaka K"/>
            <person name="Motone F"/>
            <person name="Kageyama Y"/>
            <person name="Nozu R"/>
            <person name="Adachi N"/>
            <person name="Nishimura O"/>
            <person name="Nakagawa R"/>
            <person name="Tanegashima C"/>
            <person name="Kiyatake I"/>
            <person name="Matsumoto R"/>
            <person name="Murakumo K"/>
            <person name="Nishida K"/>
            <person name="Terakita A"/>
            <person name="Kuratani S"/>
            <person name="Sato K"/>
            <person name="Hyodo S Kuraku.S."/>
        </authorList>
    </citation>
    <scope>NUCLEOTIDE SEQUENCE [LARGE SCALE GENOMIC DNA]</scope>
</reference>
<dbReference type="Gene3D" id="1.10.10.10">
    <property type="entry name" value="Winged helix-like DNA-binding domain superfamily/Winged helix DNA-binding domain"/>
    <property type="match status" value="1"/>
</dbReference>
<evidence type="ECO:0000313" key="2">
    <source>
        <dbReference type="EMBL" id="GCB62863.1"/>
    </source>
</evidence>
<dbReference type="Proteomes" id="UP000288216">
    <property type="component" value="Unassembled WGS sequence"/>
</dbReference>